<protein>
    <submittedName>
        <fullName evidence="3">Uncharacterized protein</fullName>
    </submittedName>
</protein>
<feature type="chain" id="PRO_5032633707" evidence="2">
    <location>
        <begin position="23"/>
        <end position="277"/>
    </location>
</feature>
<organism evidence="3 4">
    <name type="scientific">Zea mays</name>
    <name type="common">Maize</name>
    <dbReference type="NCBI Taxonomy" id="4577"/>
    <lineage>
        <taxon>Eukaryota</taxon>
        <taxon>Viridiplantae</taxon>
        <taxon>Streptophyta</taxon>
        <taxon>Embryophyta</taxon>
        <taxon>Tracheophyta</taxon>
        <taxon>Spermatophyta</taxon>
        <taxon>Magnoliopsida</taxon>
        <taxon>Liliopsida</taxon>
        <taxon>Poales</taxon>
        <taxon>Poaceae</taxon>
        <taxon>PACMAD clade</taxon>
        <taxon>Panicoideae</taxon>
        <taxon>Andropogonodae</taxon>
        <taxon>Andropogoneae</taxon>
        <taxon>Tripsacinae</taxon>
        <taxon>Zea</taxon>
    </lineage>
</organism>
<feature type="region of interest" description="Disordered" evidence="1">
    <location>
        <begin position="147"/>
        <end position="208"/>
    </location>
</feature>
<dbReference type="Gramene" id="Zm00001eb282000_T001">
    <property type="protein sequence ID" value="Zm00001eb282000_P001"/>
    <property type="gene ID" value="Zm00001eb282000"/>
</dbReference>
<accession>A0A804UB77</accession>
<reference evidence="4" key="1">
    <citation type="journal article" date="2009" name="Science">
        <title>The B73 maize genome: complexity, diversity, and dynamics.</title>
        <authorList>
            <person name="Schnable P.S."/>
            <person name="Ware D."/>
            <person name="Fulton R.S."/>
            <person name="Stein J.C."/>
            <person name="Wei F."/>
            <person name="Pasternak S."/>
            <person name="Liang C."/>
            <person name="Zhang J."/>
            <person name="Fulton L."/>
            <person name="Graves T.A."/>
            <person name="Minx P."/>
            <person name="Reily A.D."/>
            <person name="Courtney L."/>
            <person name="Kruchowski S.S."/>
            <person name="Tomlinson C."/>
            <person name="Strong C."/>
            <person name="Delehaunty K."/>
            <person name="Fronick C."/>
            <person name="Courtney B."/>
            <person name="Rock S.M."/>
            <person name="Belter E."/>
            <person name="Du F."/>
            <person name="Kim K."/>
            <person name="Abbott R.M."/>
            <person name="Cotton M."/>
            <person name="Levy A."/>
            <person name="Marchetto P."/>
            <person name="Ochoa K."/>
            <person name="Jackson S.M."/>
            <person name="Gillam B."/>
            <person name="Chen W."/>
            <person name="Yan L."/>
            <person name="Higginbotham J."/>
            <person name="Cardenas M."/>
            <person name="Waligorski J."/>
            <person name="Applebaum E."/>
            <person name="Phelps L."/>
            <person name="Falcone J."/>
            <person name="Kanchi K."/>
            <person name="Thane T."/>
            <person name="Scimone A."/>
            <person name="Thane N."/>
            <person name="Henke J."/>
            <person name="Wang T."/>
            <person name="Ruppert J."/>
            <person name="Shah N."/>
            <person name="Rotter K."/>
            <person name="Hodges J."/>
            <person name="Ingenthron E."/>
            <person name="Cordes M."/>
            <person name="Kohlberg S."/>
            <person name="Sgro J."/>
            <person name="Delgado B."/>
            <person name="Mead K."/>
            <person name="Chinwalla A."/>
            <person name="Leonard S."/>
            <person name="Crouse K."/>
            <person name="Collura K."/>
            <person name="Kudrna D."/>
            <person name="Currie J."/>
            <person name="He R."/>
            <person name="Angelova A."/>
            <person name="Rajasekar S."/>
            <person name="Mueller T."/>
            <person name="Lomeli R."/>
            <person name="Scara G."/>
            <person name="Ko A."/>
            <person name="Delaney K."/>
            <person name="Wissotski M."/>
            <person name="Lopez G."/>
            <person name="Campos D."/>
            <person name="Braidotti M."/>
            <person name="Ashley E."/>
            <person name="Golser W."/>
            <person name="Kim H."/>
            <person name="Lee S."/>
            <person name="Lin J."/>
            <person name="Dujmic Z."/>
            <person name="Kim W."/>
            <person name="Talag J."/>
            <person name="Zuccolo A."/>
            <person name="Fan C."/>
            <person name="Sebastian A."/>
            <person name="Kramer M."/>
            <person name="Spiegel L."/>
            <person name="Nascimento L."/>
            <person name="Zutavern T."/>
            <person name="Miller B."/>
            <person name="Ambroise C."/>
            <person name="Muller S."/>
            <person name="Spooner W."/>
            <person name="Narechania A."/>
            <person name="Ren L."/>
            <person name="Wei S."/>
            <person name="Kumari S."/>
            <person name="Faga B."/>
            <person name="Levy M.J."/>
            <person name="McMahan L."/>
            <person name="Van Buren P."/>
            <person name="Vaughn M.W."/>
            <person name="Ying K."/>
            <person name="Yeh C.-T."/>
            <person name="Emrich S.J."/>
            <person name="Jia Y."/>
            <person name="Kalyanaraman A."/>
            <person name="Hsia A.-P."/>
            <person name="Barbazuk W.B."/>
            <person name="Baucom R.S."/>
            <person name="Brutnell T.P."/>
            <person name="Carpita N.C."/>
            <person name="Chaparro C."/>
            <person name="Chia J.-M."/>
            <person name="Deragon J.-M."/>
            <person name="Estill J.C."/>
            <person name="Fu Y."/>
            <person name="Jeddeloh J.A."/>
            <person name="Han Y."/>
            <person name="Lee H."/>
            <person name="Li P."/>
            <person name="Lisch D.R."/>
            <person name="Liu S."/>
            <person name="Liu Z."/>
            <person name="Nagel D.H."/>
            <person name="McCann M.C."/>
            <person name="SanMiguel P."/>
            <person name="Myers A.M."/>
            <person name="Nettleton D."/>
            <person name="Nguyen J."/>
            <person name="Penning B.W."/>
            <person name="Ponnala L."/>
            <person name="Schneider K.L."/>
            <person name="Schwartz D.C."/>
            <person name="Sharma A."/>
            <person name="Soderlund C."/>
            <person name="Springer N.M."/>
            <person name="Sun Q."/>
            <person name="Wang H."/>
            <person name="Waterman M."/>
            <person name="Westerman R."/>
            <person name="Wolfgruber T.K."/>
            <person name="Yang L."/>
            <person name="Yu Y."/>
            <person name="Zhang L."/>
            <person name="Zhou S."/>
            <person name="Zhu Q."/>
            <person name="Bennetzen J.L."/>
            <person name="Dawe R.K."/>
            <person name="Jiang J."/>
            <person name="Jiang N."/>
            <person name="Presting G.G."/>
            <person name="Wessler S.R."/>
            <person name="Aluru S."/>
            <person name="Martienssen R.A."/>
            <person name="Clifton S.W."/>
            <person name="McCombie W.R."/>
            <person name="Wing R.A."/>
            <person name="Wilson R.K."/>
        </authorList>
    </citation>
    <scope>NUCLEOTIDE SEQUENCE [LARGE SCALE GENOMIC DNA]</scope>
    <source>
        <strain evidence="4">cv. B73</strain>
    </source>
</reference>
<evidence type="ECO:0000313" key="3">
    <source>
        <dbReference type="EnsemblPlants" id="Zm00001eb282000_P001"/>
    </source>
</evidence>
<sequence>MEAGAPWRLLPLLGVLEGGLLCAMEVAKGNSTGWLGQQAWCCAARCWLLAGKQGIGHGRRRPHLLELGSEGVPHHGWNRGEDGRRAQGWMAGALGTSQRCDGEARRHGEEIAGALDWRWDLAGFFFLGRERGNRELGVRAEGTCRPGLQSSNGCSVEEQRLEQKGRHSRRGATDDPGAEASRHGRKSSCWERLPQGNSAEEASAAGAQGEGAVWSLGRRPWGREEPLLACCVEGRVEGDAGSVRRLKEKRKMVVAAVVFPGVGVQKCLHLQGDGSYL</sequence>
<proteinExistence type="predicted"/>
<evidence type="ECO:0000256" key="1">
    <source>
        <dbReference type="SAM" id="MobiDB-lite"/>
    </source>
</evidence>
<name>A0A804UB77_MAIZE</name>
<evidence type="ECO:0000313" key="4">
    <source>
        <dbReference type="Proteomes" id="UP000007305"/>
    </source>
</evidence>
<keyword evidence="4" id="KW-1185">Reference proteome</keyword>
<keyword evidence="2" id="KW-0732">Signal</keyword>
<dbReference type="AlphaFoldDB" id="A0A804UB77"/>
<dbReference type="InParanoid" id="A0A804UB77"/>
<feature type="signal peptide" evidence="2">
    <location>
        <begin position="1"/>
        <end position="22"/>
    </location>
</feature>
<dbReference type="EnsemblPlants" id="Zm00001eb282000_T001">
    <property type="protein sequence ID" value="Zm00001eb282000_P001"/>
    <property type="gene ID" value="Zm00001eb282000"/>
</dbReference>
<reference evidence="3" key="2">
    <citation type="submission" date="2019-07" db="EMBL/GenBank/DDBJ databases">
        <authorList>
            <person name="Seetharam A."/>
            <person name="Woodhouse M."/>
            <person name="Cannon E."/>
        </authorList>
    </citation>
    <scope>NUCLEOTIDE SEQUENCE [LARGE SCALE GENOMIC DNA]</scope>
    <source>
        <strain evidence="3">cv. B73</strain>
    </source>
</reference>
<dbReference type="Proteomes" id="UP000007305">
    <property type="component" value="Chromosome 6"/>
</dbReference>
<evidence type="ECO:0000256" key="2">
    <source>
        <dbReference type="SAM" id="SignalP"/>
    </source>
</evidence>
<feature type="compositionally biased region" description="Low complexity" evidence="1">
    <location>
        <begin position="198"/>
        <end position="208"/>
    </location>
</feature>
<reference evidence="3" key="3">
    <citation type="submission" date="2021-05" db="UniProtKB">
        <authorList>
            <consortium name="EnsemblPlants"/>
        </authorList>
    </citation>
    <scope>IDENTIFICATION</scope>
    <source>
        <strain evidence="3">cv. B73</strain>
    </source>
</reference>